<feature type="transmembrane region" description="Helical" evidence="6">
    <location>
        <begin position="78"/>
        <end position="102"/>
    </location>
</feature>
<dbReference type="InterPro" id="IPR001958">
    <property type="entry name" value="Tet-R_TetA/multi-R_MdtG-like"/>
</dbReference>
<dbReference type="EMBL" id="KV784386">
    <property type="protein sequence ID" value="OEU07328.1"/>
    <property type="molecule type" value="Genomic_DNA"/>
</dbReference>
<comment type="subcellular location">
    <subcellularLocation>
        <location evidence="1">Endomembrane system</location>
        <topology evidence="1">Multi-pass membrane protein</topology>
    </subcellularLocation>
</comment>
<dbReference type="PANTHER" id="PTHR23510">
    <property type="entry name" value="INNER MEMBRANE TRANSPORT PROTEIN YAJR"/>
    <property type="match status" value="1"/>
</dbReference>
<feature type="transmembrane region" description="Helical" evidence="6">
    <location>
        <begin position="54"/>
        <end position="72"/>
    </location>
</feature>
<feature type="transmembrane region" description="Helical" evidence="6">
    <location>
        <begin position="206"/>
        <end position="226"/>
    </location>
</feature>
<feature type="transmembrane region" description="Helical" evidence="6">
    <location>
        <begin position="157"/>
        <end position="177"/>
    </location>
</feature>
<dbReference type="InterPro" id="IPR051068">
    <property type="entry name" value="MFS_Domain-Containing_Protein"/>
</dbReference>
<dbReference type="PRINTS" id="PR01035">
    <property type="entry name" value="TCRTETA"/>
</dbReference>
<proteinExistence type="predicted"/>
<evidence type="ECO:0000256" key="3">
    <source>
        <dbReference type="ARBA" id="ARBA00022692"/>
    </source>
</evidence>
<dbReference type="Proteomes" id="UP000095751">
    <property type="component" value="Unassembled WGS sequence"/>
</dbReference>
<feature type="domain" description="Major facilitator superfamily (MFS) profile" evidence="7">
    <location>
        <begin position="1"/>
        <end position="402"/>
    </location>
</feature>
<dbReference type="PANTHER" id="PTHR23510:SF3">
    <property type="entry name" value="MAJOR FACILITATOR SUPERFAMILY DOMAIN-CONTAINING PROTEIN 8"/>
    <property type="match status" value="1"/>
</dbReference>
<keyword evidence="4 6" id="KW-1133">Transmembrane helix</keyword>
<organism evidence="8 9">
    <name type="scientific">Fragilariopsis cylindrus CCMP1102</name>
    <dbReference type="NCBI Taxonomy" id="635003"/>
    <lineage>
        <taxon>Eukaryota</taxon>
        <taxon>Sar</taxon>
        <taxon>Stramenopiles</taxon>
        <taxon>Ochrophyta</taxon>
        <taxon>Bacillariophyta</taxon>
        <taxon>Bacillariophyceae</taxon>
        <taxon>Bacillariophycidae</taxon>
        <taxon>Bacillariales</taxon>
        <taxon>Bacillariaceae</taxon>
        <taxon>Fragilariopsis</taxon>
    </lineage>
</organism>
<keyword evidence="2" id="KW-0813">Transport</keyword>
<evidence type="ECO:0000313" key="8">
    <source>
        <dbReference type="EMBL" id="OEU07328.1"/>
    </source>
</evidence>
<accession>A0A1E7EN14</accession>
<dbReference type="Gene3D" id="1.20.1250.20">
    <property type="entry name" value="MFS general substrate transporter like domains"/>
    <property type="match status" value="1"/>
</dbReference>
<dbReference type="InterPro" id="IPR036259">
    <property type="entry name" value="MFS_trans_sf"/>
</dbReference>
<evidence type="ECO:0000256" key="2">
    <source>
        <dbReference type="ARBA" id="ARBA00022448"/>
    </source>
</evidence>
<dbReference type="SUPFAM" id="SSF103473">
    <property type="entry name" value="MFS general substrate transporter"/>
    <property type="match status" value="1"/>
</dbReference>
<evidence type="ECO:0000256" key="5">
    <source>
        <dbReference type="ARBA" id="ARBA00023136"/>
    </source>
</evidence>
<evidence type="ECO:0000259" key="7">
    <source>
        <dbReference type="PROSITE" id="PS50850"/>
    </source>
</evidence>
<evidence type="ECO:0000256" key="1">
    <source>
        <dbReference type="ARBA" id="ARBA00004127"/>
    </source>
</evidence>
<feature type="transmembrane region" description="Helical" evidence="6">
    <location>
        <begin position="114"/>
        <end position="137"/>
    </location>
</feature>
<protein>
    <submittedName>
        <fullName evidence="8">MFS general substrate transporter</fullName>
    </submittedName>
</protein>
<gene>
    <name evidence="8" type="ORF">FRACYDRAFT_197699</name>
</gene>
<feature type="transmembrane region" description="Helical" evidence="6">
    <location>
        <begin position="20"/>
        <end position="42"/>
    </location>
</feature>
<keyword evidence="5 6" id="KW-0472">Membrane</keyword>
<evidence type="ECO:0000256" key="6">
    <source>
        <dbReference type="SAM" id="Phobius"/>
    </source>
</evidence>
<name>A0A1E7EN14_9STRA</name>
<dbReference type="GO" id="GO:0022857">
    <property type="term" value="F:transmembrane transporter activity"/>
    <property type="evidence" value="ECO:0007669"/>
    <property type="project" value="InterPro"/>
</dbReference>
<evidence type="ECO:0000256" key="4">
    <source>
        <dbReference type="ARBA" id="ARBA00022989"/>
    </source>
</evidence>
<dbReference type="InterPro" id="IPR020846">
    <property type="entry name" value="MFS_dom"/>
</dbReference>
<keyword evidence="3 6" id="KW-0812">Transmembrane</keyword>
<dbReference type="Pfam" id="PF07690">
    <property type="entry name" value="MFS_1"/>
    <property type="match status" value="1"/>
</dbReference>
<dbReference type="OrthoDB" id="370281at2759"/>
<sequence>MARGVFFPSMWPLVEELGGSTVSLGYSVASFSFGRILVSPLFGGWSVTYGYSKTLLFSCSILWIGTLLYAQAQNVGSVSFLIFAQIIMGIGSGTLGVTRAFVAEVTAQRSRTTYMAWITAVQYAGFTVTPFIGALFNKVLQDTEFKVGLFRFNMYTAPAYFMNIVITITIVMMRLFFKDRVRVQAPKKNTKKSNKRISIDDAANQITFVGMTVYDCCILGCMLLNVSTKGSISSFETLGVSIAESHFDMSSSRAGIIVASCGTVGVMSLLSMGRLSRFLSDIQMICGGMFIMSCGVLSLAFLEQDRVNPSWKFCTAIFLIYAIGYPIGHTAVIGLFSKIVGRRPQGTLLGWFASAGSLARLCFPIMSGYVASYFGISALFYLLIGVLSISTLITLYNRQTLLYLSQ</sequence>
<dbReference type="InParanoid" id="A0A1E7EN14"/>
<feature type="transmembrane region" description="Helical" evidence="6">
    <location>
        <begin position="314"/>
        <end position="336"/>
    </location>
</feature>
<feature type="transmembrane region" description="Helical" evidence="6">
    <location>
        <begin position="284"/>
        <end position="302"/>
    </location>
</feature>
<evidence type="ECO:0000313" key="9">
    <source>
        <dbReference type="Proteomes" id="UP000095751"/>
    </source>
</evidence>
<keyword evidence="9" id="KW-1185">Reference proteome</keyword>
<reference evidence="8 9" key="1">
    <citation type="submission" date="2016-09" db="EMBL/GenBank/DDBJ databases">
        <title>Extensive genetic diversity and differential bi-allelic expression allows diatom success in the polar Southern Ocean.</title>
        <authorList>
            <consortium name="DOE Joint Genome Institute"/>
            <person name="Mock T."/>
            <person name="Otillar R.P."/>
            <person name="Strauss J."/>
            <person name="Dupont C."/>
            <person name="Frickenhaus S."/>
            <person name="Maumus F."/>
            <person name="Mcmullan M."/>
            <person name="Sanges R."/>
            <person name="Schmutz J."/>
            <person name="Toseland A."/>
            <person name="Valas R."/>
            <person name="Veluchamy A."/>
            <person name="Ward B.J."/>
            <person name="Allen A."/>
            <person name="Barry K."/>
            <person name="Falciatore A."/>
            <person name="Ferrante M."/>
            <person name="Fortunato A.E."/>
            <person name="Gloeckner G."/>
            <person name="Gruber A."/>
            <person name="Hipkin R."/>
            <person name="Janech M."/>
            <person name="Kroth P."/>
            <person name="Leese F."/>
            <person name="Lindquist E."/>
            <person name="Lyon B.R."/>
            <person name="Martin J."/>
            <person name="Mayer C."/>
            <person name="Parker M."/>
            <person name="Quesneville H."/>
            <person name="Raymond J."/>
            <person name="Uhlig C."/>
            <person name="Valentin K.U."/>
            <person name="Worden A.Z."/>
            <person name="Armbrust E.V."/>
            <person name="Bowler C."/>
            <person name="Green B."/>
            <person name="Moulton V."/>
            <person name="Van Oosterhout C."/>
            <person name="Grigoriev I."/>
        </authorList>
    </citation>
    <scope>NUCLEOTIDE SEQUENCE [LARGE SCALE GENOMIC DNA]</scope>
    <source>
        <strain evidence="8 9">CCMP1102</strain>
    </source>
</reference>
<dbReference type="AlphaFoldDB" id="A0A1E7EN14"/>
<feature type="transmembrane region" description="Helical" evidence="6">
    <location>
        <begin position="254"/>
        <end position="272"/>
    </location>
</feature>
<dbReference type="PROSITE" id="PS50850">
    <property type="entry name" value="MFS"/>
    <property type="match status" value="1"/>
</dbReference>
<dbReference type="KEGG" id="fcy:FRACYDRAFT_197699"/>
<feature type="transmembrane region" description="Helical" evidence="6">
    <location>
        <begin position="373"/>
        <end position="396"/>
    </location>
</feature>
<dbReference type="InterPro" id="IPR011701">
    <property type="entry name" value="MFS"/>
</dbReference>
<dbReference type="GO" id="GO:0012505">
    <property type="term" value="C:endomembrane system"/>
    <property type="evidence" value="ECO:0007669"/>
    <property type="project" value="UniProtKB-SubCell"/>
</dbReference>
<feature type="transmembrane region" description="Helical" evidence="6">
    <location>
        <begin position="348"/>
        <end position="367"/>
    </location>
</feature>